<dbReference type="AlphaFoldDB" id="A0A7C9ART6"/>
<name>A0A7C9ART6_OPUST</name>
<feature type="compositionally biased region" description="Pro residues" evidence="1">
    <location>
        <begin position="84"/>
        <end position="95"/>
    </location>
</feature>
<sequence>MMNRVLCSSLYSLFCLSLFLDLFLSLCFFLLIVSRHFPATPPPLETPSSSHSEPSLAACSCLLPLLPTAACSCPATFQLSWPPPASPPDLHPPSPSYQHHPTVFPCAK</sequence>
<proteinExistence type="predicted"/>
<dbReference type="EMBL" id="GISG01266377">
    <property type="protein sequence ID" value="MBA4675232.1"/>
    <property type="molecule type" value="Transcribed_RNA"/>
</dbReference>
<reference evidence="2" key="1">
    <citation type="journal article" date="2013" name="J. Plant Res.">
        <title>Effect of fungi and light on seed germination of three Opuntia species from semiarid lands of central Mexico.</title>
        <authorList>
            <person name="Delgado-Sanchez P."/>
            <person name="Jimenez-Bremont J.F."/>
            <person name="Guerrero-Gonzalez Mde L."/>
            <person name="Flores J."/>
        </authorList>
    </citation>
    <scope>NUCLEOTIDE SEQUENCE</scope>
    <source>
        <tissue evidence="2">Cladode</tissue>
    </source>
</reference>
<evidence type="ECO:0000256" key="1">
    <source>
        <dbReference type="SAM" id="MobiDB-lite"/>
    </source>
</evidence>
<protein>
    <submittedName>
        <fullName evidence="2">Uncharacterized protein</fullName>
    </submittedName>
</protein>
<reference evidence="2" key="2">
    <citation type="submission" date="2020-07" db="EMBL/GenBank/DDBJ databases">
        <authorList>
            <person name="Vera ALvarez R."/>
            <person name="Arias-Moreno D.M."/>
            <person name="Jimenez-Jacinto V."/>
            <person name="Jimenez-Bremont J.F."/>
            <person name="Swaminathan K."/>
            <person name="Moose S.P."/>
            <person name="Guerrero-Gonzalez M.L."/>
            <person name="Marino-Ramirez L."/>
            <person name="Landsman D."/>
            <person name="Rodriguez-Kessler M."/>
            <person name="Delgado-Sanchez P."/>
        </authorList>
    </citation>
    <scope>NUCLEOTIDE SEQUENCE</scope>
    <source>
        <tissue evidence="2">Cladode</tissue>
    </source>
</reference>
<organism evidence="2">
    <name type="scientific">Opuntia streptacantha</name>
    <name type="common">Prickly pear cactus</name>
    <name type="synonym">Opuntia cardona</name>
    <dbReference type="NCBI Taxonomy" id="393608"/>
    <lineage>
        <taxon>Eukaryota</taxon>
        <taxon>Viridiplantae</taxon>
        <taxon>Streptophyta</taxon>
        <taxon>Embryophyta</taxon>
        <taxon>Tracheophyta</taxon>
        <taxon>Spermatophyta</taxon>
        <taxon>Magnoliopsida</taxon>
        <taxon>eudicotyledons</taxon>
        <taxon>Gunneridae</taxon>
        <taxon>Pentapetalae</taxon>
        <taxon>Caryophyllales</taxon>
        <taxon>Cactineae</taxon>
        <taxon>Cactaceae</taxon>
        <taxon>Opuntioideae</taxon>
        <taxon>Opuntia</taxon>
    </lineage>
</organism>
<evidence type="ECO:0000313" key="2">
    <source>
        <dbReference type="EMBL" id="MBA4675232.1"/>
    </source>
</evidence>
<feature type="region of interest" description="Disordered" evidence="1">
    <location>
        <begin position="84"/>
        <end position="108"/>
    </location>
</feature>
<accession>A0A7C9ART6</accession>